<protein>
    <recommendedName>
        <fullName evidence="3">Integrase</fullName>
    </recommendedName>
</protein>
<keyword evidence="2" id="KW-1185">Reference proteome</keyword>
<dbReference type="RefSeq" id="WP_282763264.1">
    <property type="nucleotide sequence ID" value="NZ_JASCTH010000018.1"/>
</dbReference>
<organism evidence="1 2">
    <name type="scientific">Actinoplanes sandaracinus</name>
    <dbReference type="NCBI Taxonomy" id="3045177"/>
    <lineage>
        <taxon>Bacteria</taxon>
        <taxon>Bacillati</taxon>
        <taxon>Actinomycetota</taxon>
        <taxon>Actinomycetes</taxon>
        <taxon>Micromonosporales</taxon>
        <taxon>Micromonosporaceae</taxon>
        <taxon>Actinoplanes</taxon>
    </lineage>
</organism>
<evidence type="ECO:0000313" key="2">
    <source>
        <dbReference type="Proteomes" id="UP001241758"/>
    </source>
</evidence>
<gene>
    <name evidence="1" type="ORF">QLQ12_26860</name>
</gene>
<reference evidence="1 2" key="1">
    <citation type="submission" date="2023-05" db="EMBL/GenBank/DDBJ databases">
        <title>Actinoplanes sp. NEAU-A12 genome sequencing.</title>
        <authorList>
            <person name="Wang Z.-S."/>
        </authorList>
    </citation>
    <scope>NUCLEOTIDE SEQUENCE [LARGE SCALE GENOMIC DNA]</scope>
    <source>
        <strain evidence="1 2">NEAU-A12</strain>
    </source>
</reference>
<evidence type="ECO:0000313" key="1">
    <source>
        <dbReference type="EMBL" id="MDI6102244.1"/>
    </source>
</evidence>
<sequence length="102" mass="11176">MSVHRYSTKAGDRWRYVIRPEPGGKQIAKGGFLSSGAAQVAEAEYRQTLDGTKEPNQDTLGELTLSEIALLRKEVAELRNLVKDRLYGIEKALGVRGGSSIT</sequence>
<name>A0ABT6WR99_9ACTN</name>
<accession>A0ABT6WR99</accession>
<comment type="caution">
    <text evidence="1">The sequence shown here is derived from an EMBL/GenBank/DDBJ whole genome shotgun (WGS) entry which is preliminary data.</text>
</comment>
<proteinExistence type="predicted"/>
<dbReference type="Proteomes" id="UP001241758">
    <property type="component" value="Unassembled WGS sequence"/>
</dbReference>
<evidence type="ECO:0008006" key="3">
    <source>
        <dbReference type="Google" id="ProtNLM"/>
    </source>
</evidence>
<dbReference type="EMBL" id="JASCTH010000018">
    <property type="protein sequence ID" value="MDI6102244.1"/>
    <property type="molecule type" value="Genomic_DNA"/>
</dbReference>